<dbReference type="NCBIfam" id="TIGR00071">
    <property type="entry name" value="hisT_truA"/>
    <property type="match status" value="1"/>
</dbReference>
<dbReference type="Gene3D" id="3.30.70.580">
    <property type="entry name" value="Pseudouridine synthase I, catalytic domain, N-terminal subdomain"/>
    <property type="match status" value="1"/>
</dbReference>
<evidence type="ECO:0000256" key="5">
    <source>
        <dbReference type="PIRSR" id="PIRSR001430-1"/>
    </source>
</evidence>
<reference evidence="10 11" key="1">
    <citation type="journal article" date="2018" name="Nat. Biotechnol.">
        <title>A standardized bacterial taxonomy based on genome phylogeny substantially revises the tree of life.</title>
        <authorList>
            <person name="Parks D.H."/>
            <person name="Chuvochina M."/>
            <person name="Waite D.W."/>
            <person name="Rinke C."/>
            <person name="Skarshewski A."/>
            <person name="Chaumeil P.A."/>
            <person name="Hugenholtz P."/>
        </authorList>
    </citation>
    <scope>NUCLEOTIDE SEQUENCE [LARGE SCALE GENOMIC DNA]</scope>
    <source>
        <strain evidence="10">UBA8739</strain>
    </source>
</reference>
<feature type="region of interest" description="Disordered" evidence="8">
    <location>
        <begin position="256"/>
        <end position="278"/>
    </location>
</feature>
<organism evidence="10 11">
    <name type="scientific">Tistrella mobilis</name>
    <dbReference type="NCBI Taxonomy" id="171437"/>
    <lineage>
        <taxon>Bacteria</taxon>
        <taxon>Pseudomonadati</taxon>
        <taxon>Pseudomonadota</taxon>
        <taxon>Alphaproteobacteria</taxon>
        <taxon>Geminicoccales</taxon>
        <taxon>Geminicoccaceae</taxon>
        <taxon>Tistrella</taxon>
    </lineage>
</organism>
<dbReference type="InterPro" id="IPR020094">
    <property type="entry name" value="TruA/RsuA/RluB/E/F_N"/>
</dbReference>
<dbReference type="Proteomes" id="UP000257706">
    <property type="component" value="Unassembled WGS sequence"/>
</dbReference>
<dbReference type="AlphaFoldDB" id="A0A3B9IHD8"/>
<evidence type="ECO:0000256" key="3">
    <source>
        <dbReference type="ARBA" id="ARBA00023235"/>
    </source>
</evidence>
<evidence type="ECO:0000313" key="10">
    <source>
        <dbReference type="EMBL" id="HAE47160.1"/>
    </source>
</evidence>
<dbReference type="PIRSF" id="PIRSF001430">
    <property type="entry name" value="tRNA_psdUrid_synth"/>
    <property type="match status" value="1"/>
</dbReference>
<keyword evidence="2 4" id="KW-0819">tRNA processing</keyword>
<keyword evidence="3 4" id="KW-0413">Isomerase</keyword>
<dbReference type="PANTHER" id="PTHR11142">
    <property type="entry name" value="PSEUDOURIDYLATE SYNTHASE"/>
    <property type="match status" value="1"/>
</dbReference>
<comment type="caution">
    <text evidence="10">The sequence shown here is derived from an EMBL/GenBank/DDBJ whole genome shotgun (WGS) entry which is preliminary data.</text>
</comment>
<evidence type="ECO:0000256" key="4">
    <source>
        <dbReference type="HAMAP-Rule" id="MF_00171"/>
    </source>
</evidence>
<evidence type="ECO:0000313" key="11">
    <source>
        <dbReference type="Proteomes" id="UP000257706"/>
    </source>
</evidence>
<dbReference type="InterPro" id="IPR001406">
    <property type="entry name" value="PsdUridine_synth_TruA"/>
</dbReference>
<dbReference type="GO" id="GO:0160147">
    <property type="term" value="F:tRNA pseudouridine(38-40) synthase activity"/>
    <property type="evidence" value="ECO:0007669"/>
    <property type="project" value="UniProtKB-EC"/>
</dbReference>
<comment type="function">
    <text evidence="4">Formation of pseudouridine at positions 38, 39 and 40 in the anticodon stem and loop of transfer RNAs.</text>
</comment>
<dbReference type="GO" id="GO:0003723">
    <property type="term" value="F:RNA binding"/>
    <property type="evidence" value="ECO:0007669"/>
    <property type="project" value="InterPro"/>
</dbReference>
<name>A0A3B9IHD8_9PROT</name>
<comment type="similarity">
    <text evidence="1 4 7">Belongs to the tRNA pseudouridine synthase TruA family.</text>
</comment>
<dbReference type="InterPro" id="IPR020095">
    <property type="entry name" value="PsdUridine_synth_TruA_C"/>
</dbReference>
<dbReference type="EC" id="5.4.99.12" evidence="4"/>
<feature type="binding site" evidence="4 6">
    <location>
        <position position="111"/>
    </location>
    <ligand>
        <name>substrate</name>
    </ligand>
</feature>
<dbReference type="HAMAP" id="MF_00171">
    <property type="entry name" value="TruA"/>
    <property type="match status" value="1"/>
</dbReference>
<dbReference type="PANTHER" id="PTHR11142:SF0">
    <property type="entry name" value="TRNA PSEUDOURIDINE SYNTHASE-LIKE 1"/>
    <property type="match status" value="1"/>
</dbReference>
<dbReference type="Pfam" id="PF01416">
    <property type="entry name" value="PseudoU_synth_1"/>
    <property type="match status" value="2"/>
</dbReference>
<dbReference type="CDD" id="cd02570">
    <property type="entry name" value="PseudoU_synth_EcTruA"/>
    <property type="match status" value="1"/>
</dbReference>
<dbReference type="InterPro" id="IPR020103">
    <property type="entry name" value="PsdUridine_synth_cat_dom_sf"/>
</dbReference>
<evidence type="ECO:0000256" key="1">
    <source>
        <dbReference type="ARBA" id="ARBA00009375"/>
    </source>
</evidence>
<dbReference type="Gene3D" id="3.30.70.660">
    <property type="entry name" value="Pseudouridine synthase I, catalytic domain, C-terminal subdomain"/>
    <property type="match status" value="1"/>
</dbReference>
<dbReference type="InterPro" id="IPR020097">
    <property type="entry name" value="PsdUridine_synth_TruA_a/b_dom"/>
</dbReference>
<evidence type="ECO:0000256" key="2">
    <source>
        <dbReference type="ARBA" id="ARBA00022694"/>
    </source>
</evidence>
<dbReference type="FunFam" id="3.30.70.580:FF:000001">
    <property type="entry name" value="tRNA pseudouridine synthase A"/>
    <property type="match status" value="1"/>
</dbReference>
<dbReference type="EMBL" id="DMAI01000111">
    <property type="protein sequence ID" value="HAE47160.1"/>
    <property type="molecule type" value="Genomic_DNA"/>
</dbReference>
<dbReference type="SUPFAM" id="SSF55120">
    <property type="entry name" value="Pseudouridine synthase"/>
    <property type="match status" value="1"/>
</dbReference>
<protein>
    <recommendedName>
        <fullName evidence="4">tRNA pseudouridine synthase A</fullName>
        <ecNumber evidence="4">5.4.99.12</ecNumber>
    </recommendedName>
    <alternativeName>
        <fullName evidence="4">tRNA pseudouridine(38-40) synthase</fullName>
    </alternativeName>
    <alternativeName>
        <fullName evidence="4">tRNA pseudouridylate synthase I</fullName>
    </alternativeName>
    <alternativeName>
        <fullName evidence="4">tRNA-uridine isomerase I</fullName>
    </alternativeName>
</protein>
<evidence type="ECO:0000259" key="9">
    <source>
        <dbReference type="Pfam" id="PF01416"/>
    </source>
</evidence>
<gene>
    <name evidence="4" type="primary">truA</name>
    <name evidence="10" type="ORF">DCK97_07040</name>
</gene>
<evidence type="ECO:0000256" key="7">
    <source>
        <dbReference type="RuleBase" id="RU003792"/>
    </source>
</evidence>
<comment type="caution">
    <text evidence="4">Lacks conserved residue(s) required for the propagation of feature annotation.</text>
</comment>
<sequence>MQRWKFTVEYDGTGYVGWQRQDGLPSVQQVLEEAIEAYTGSPCTLRAAGRTDAGVHASAQVVHVDLPRADSPFTTMSAINHFLKPEAVAVVDAEAVPDSFDARFTAIGRGYTYRILNRRAQPALDRNRLWHVPWPLDLEAMTAAAARLLGHHDFSSFRSTDCQAKSPMRTLDELTIRRAGDEVLIRTRAQAFLHNQVRIMVGTLAMVGRGRWTPDDVTRALQARKRAAAGQTAPPQGLCLDLVAYPPPELWAEMATRRRARPVDAEAAGNDPDEVDGD</sequence>
<comment type="subunit">
    <text evidence="4">Homodimer.</text>
</comment>
<comment type="catalytic activity">
    <reaction evidence="4 7">
        <text>uridine(38/39/40) in tRNA = pseudouridine(38/39/40) in tRNA</text>
        <dbReference type="Rhea" id="RHEA:22376"/>
        <dbReference type="Rhea" id="RHEA-COMP:10085"/>
        <dbReference type="Rhea" id="RHEA-COMP:10087"/>
        <dbReference type="ChEBI" id="CHEBI:65314"/>
        <dbReference type="ChEBI" id="CHEBI:65315"/>
        <dbReference type="EC" id="5.4.99.12"/>
    </reaction>
</comment>
<feature type="domain" description="Pseudouridine synthase I TruA alpha/beta" evidence="9">
    <location>
        <begin position="144"/>
        <end position="246"/>
    </location>
</feature>
<feature type="active site" description="Nucleophile" evidence="4 5">
    <location>
        <position position="52"/>
    </location>
</feature>
<accession>A0A3B9IHD8</accession>
<dbReference type="GO" id="GO:0031119">
    <property type="term" value="P:tRNA pseudouridine synthesis"/>
    <property type="evidence" value="ECO:0007669"/>
    <property type="project" value="UniProtKB-UniRule"/>
</dbReference>
<evidence type="ECO:0000256" key="8">
    <source>
        <dbReference type="SAM" id="MobiDB-lite"/>
    </source>
</evidence>
<proteinExistence type="inferred from homology"/>
<evidence type="ECO:0000256" key="6">
    <source>
        <dbReference type="PIRSR" id="PIRSR001430-2"/>
    </source>
</evidence>
<feature type="domain" description="Pseudouridine synthase I TruA alpha/beta" evidence="9">
    <location>
        <begin position="8"/>
        <end position="104"/>
    </location>
</feature>